<feature type="compositionally biased region" description="Basic and acidic residues" evidence="10">
    <location>
        <begin position="435"/>
        <end position="444"/>
    </location>
</feature>
<dbReference type="GO" id="GO:0005784">
    <property type="term" value="C:Sec61 translocon complex"/>
    <property type="evidence" value="ECO:0007669"/>
    <property type="project" value="InterPro"/>
</dbReference>
<comment type="subcellular location">
    <subcellularLocation>
        <location evidence="1">Endoplasmic reticulum membrane</location>
        <topology evidence="1">Single-pass membrane protein</topology>
    </subcellularLocation>
</comment>
<keyword evidence="4 11" id="KW-0812">Transmembrane</keyword>
<protein>
    <recommendedName>
        <fullName evidence="14">Protein transport protein Sec61 subunit beta</fullName>
    </recommendedName>
</protein>
<feature type="compositionally biased region" description="Basic and acidic residues" evidence="10">
    <location>
        <begin position="150"/>
        <end position="160"/>
    </location>
</feature>
<evidence type="ECO:0000313" key="13">
    <source>
        <dbReference type="Proteomes" id="UP000016932"/>
    </source>
</evidence>
<dbReference type="Proteomes" id="UP000016932">
    <property type="component" value="Unassembled WGS sequence"/>
</dbReference>
<evidence type="ECO:0000256" key="1">
    <source>
        <dbReference type="ARBA" id="ARBA00004389"/>
    </source>
</evidence>
<feature type="transmembrane region" description="Helical" evidence="11">
    <location>
        <begin position="479"/>
        <end position="499"/>
    </location>
</feature>
<feature type="compositionally biased region" description="Polar residues" evidence="10">
    <location>
        <begin position="28"/>
        <end position="45"/>
    </location>
</feature>
<feature type="compositionally biased region" description="Low complexity" evidence="10">
    <location>
        <begin position="66"/>
        <end position="78"/>
    </location>
</feature>
<keyword evidence="7 11" id="KW-1133">Transmembrane helix</keyword>
<keyword evidence="5" id="KW-0256">Endoplasmic reticulum</keyword>
<evidence type="ECO:0000313" key="12">
    <source>
        <dbReference type="EMBL" id="EME83836.1"/>
    </source>
</evidence>
<dbReference type="GO" id="GO:0006886">
    <property type="term" value="P:intracellular protein transport"/>
    <property type="evidence" value="ECO:0007669"/>
    <property type="project" value="InterPro"/>
</dbReference>
<keyword evidence="13" id="KW-1185">Reference proteome</keyword>
<evidence type="ECO:0000256" key="10">
    <source>
        <dbReference type="SAM" id="MobiDB-lite"/>
    </source>
</evidence>
<dbReference type="InterPro" id="IPR030671">
    <property type="entry name" value="Sec61-beta/Sbh"/>
</dbReference>
<evidence type="ECO:0008006" key="14">
    <source>
        <dbReference type="Google" id="ProtNLM"/>
    </source>
</evidence>
<feature type="compositionally biased region" description="Polar residues" evidence="10">
    <location>
        <begin position="260"/>
        <end position="279"/>
    </location>
</feature>
<evidence type="ECO:0000256" key="5">
    <source>
        <dbReference type="ARBA" id="ARBA00022824"/>
    </source>
</evidence>
<feature type="region of interest" description="Disordered" evidence="10">
    <location>
        <begin position="1"/>
        <end position="49"/>
    </location>
</feature>
<dbReference type="VEuPathDB" id="FungiDB:MYCFIDRAFT_187109"/>
<dbReference type="GeneID" id="19334901"/>
<keyword evidence="3" id="KW-0813">Transport</keyword>
<sequence>MSFYDNNAASWSAPGRQPSWEQQPPPSRSDTASASSQLADSNAFASQFEEIDRATDNLMKSGKWLPGQVAGAGVPGAPGRRESMLGGGRSFGYDSDPRMGGPSRHSSMSEFDGARPGSAGLQGYYAGQRFPGGRQSEAEQMLQAKRRMAAQRERELRNYHQEQQYNRTVSGGKTSSDRSMSPATMSEDDRRELIARQHRALYGDNSSLYNADGSRSQSQDVRVPSGGRGPSPLAYDPFGAQAQAQAGADGAVQMPPRAESTASPASNAPIQQFGLLNNAQQSSRTSTSSQGGSPPLAPGAKGGSQGVAPIGTRPVQGAGSTGAMNNRATTPLTPSSLSYGFNASDGPQGNIGKDERSTSAASNPALAAEKNSSGLGNWGSSSGHWGSNKNTLAVQPSSSPRPSSPINSPTTGTTTARPASPKAPGGPATAIRRKAAADRQDRIASQRPSSTRAAGAGGSSSTMLRLYTDESPGLKVDPFVVMVLSIGFIISVVALHIIAKFTKRFSS</sequence>
<dbReference type="OrthoDB" id="5401193at2759"/>
<feature type="compositionally biased region" description="Polar residues" evidence="10">
    <location>
        <begin position="322"/>
        <end position="347"/>
    </location>
</feature>
<evidence type="ECO:0000256" key="11">
    <source>
        <dbReference type="SAM" id="Phobius"/>
    </source>
</evidence>
<evidence type="ECO:0000256" key="9">
    <source>
        <dbReference type="ARBA" id="ARBA00023136"/>
    </source>
</evidence>
<dbReference type="eggNOG" id="KOG3457">
    <property type="taxonomic scope" value="Eukaryota"/>
</dbReference>
<keyword evidence="6" id="KW-0653">Protein transport</keyword>
<name>M3AGZ8_PSEFD</name>
<feature type="region of interest" description="Disordered" evidence="10">
    <location>
        <begin position="204"/>
        <end position="460"/>
    </location>
</feature>
<feature type="compositionally biased region" description="Low complexity" evidence="10">
    <location>
        <begin position="239"/>
        <end position="251"/>
    </location>
</feature>
<dbReference type="RefSeq" id="XP_007924469.1">
    <property type="nucleotide sequence ID" value="XM_007926278.1"/>
</dbReference>
<keyword evidence="9 11" id="KW-0472">Membrane</keyword>
<feature type="compositionally biased region" description="Polar residues" evidence="10">
    <location>
        <begin position="161"/>
        <end position="184"/>
    </location>
</feature>
<accession>M3AGZ8</accession>
<evidence type="ECO:0000256" key="3">
    <source>
        <dbReference type="ARBA" id="ARBA00022448"/>
    </source>
</evidence>
<dbReference type="STRING" id="383855.M3AGZ8"/>
<organism evidence="12 13">
    <name type="scientific">Pseudocercospora fijiensis (strain CIRAD86)</name>
    <name type="common">Black leaf streak disease fungus</name>
    <name type="synonym">Mycosphaerella fijiensis</name>
    <dbReference type="NCBI Taxonomy" id="383855"/>
    <lineage>
        <taxon>Eukaryota</taxon>
        <taxon>Fungi</taxon>
        <taxon>Dikarya</taxon>
        <taxon>Ascomycota</taxon>
        <taxon>Pezizomycotina</taxon>
        <taxon>Dothideomycetes</taxon>
        <taxon>Dothideomycetidae</taxon>
        <taxon>Mycosphaerellales</taxon>
        <taxon>Mycosphaerellaceae</taxon>
        <taxon>Pseudocercospora</taxon>
    </lineage>
</organism>
<dbReference type="AlphaFoldDB" id="M3AGZ8"/>
<dbReference type="KEGG" id="pfj:MYCFIDRAFT_187109"/>
<feature type="compositionally biased region" description="Low complexity" evidence="10">
    <location>
        <begin position="280"/>
        <end position="293"/>
    </location>
</feature>
<proteinExistence type="inferred from homology"/>
<feature type="compositionally biased region" description="Polar residues" evidence="10">
    <location>
        <begin position="204"/>
        <end position="220"/>
    </location>
</feature>
<dbReference type="Pfam" id="PF03911">
    <property type="entry name" value="Sec61_beta"/>
    <property type="match status" value="1"/>
</dbReference>
<reference evidence="12 13" key="1">
    <citation type="journal article" date="2012" name="PLoS Pathog.">
        <title>Diverse lifestyles and strategies of plant pathogenesis encoded in the genomes of eighteen Dothideomycetes fungi.</title>
        <authorList>
            <person name="Ohm R.A."/>
            <person name="Feau N."/>
            <person name="Henrissat B."/>
            <person name="Schoch C.L."/>
            <person name="Horwitz B.A."/>
            <person name="Barry K.W."/>
            <person name="Condon B.J."/>
            <person name="Copeland A.C."/>
            <person name="Dhillon B."/>
            <person name="Glaser F."/>
            <person name="Hesse C.N."/>
            <person name="Kosti I."/>
            <person name="LaButti K."/>
            <person name="Lindquist E.A."/>
            <person name="Lucas S."/>
            <person name="Salamov A.A."/>
            <person name="Bradshaw R.E."/>
            <person name="Ciuffetti L."/>
            <person name="Hamelin R.C."/>
            <person name="Kema G.H.J."/>
            <person name="Lawrence C."/>
            <person name="Scott J.A."/>
            <person name="Spatafora J.W."/>
            <person name="Turgeon B.G."/>
            <person name="de Wit P.J.G.M."/>
            <person name="Zhong S."/>
            <person name="Goodwin S.B."/>
            <person name="Grigoriev I.V."/>
        </authorList>
    </citation>
    <scope>NUCLEOTIDE SEQUENCE [LARGE SCALE GENOMIC DNA]</scope>
    <source>
        <strain evidence="12 13">CIRAD86</strain>
    </source>
</reference>
<dbReference type="EMBL" id="KB446557">
    <property type="protein sequence ID" value="EME83836.1"/>
    <property type="molecule type" value="Genomic_DNA"/>
</dbReference>
<evidence type="ECO:0000256" key="7">
    <source>
        <dbReference type="ARBA" id="ARBA00022989"/>
    </source>
</evidence>
<dbReference type="HOGENOM" id="CLU_035426_1_0_1"/>
<feature type="compositionally biased region" description="Low complexity" evidence="10">
    <location>
        <begin position="370"/>
        <end position="409"/>
    </location>
</feature>
<evidence type="ECO:0000256" key="8">
    <source>
        <dbReference type="ARBA" id="ARBA00023010"/>
    </source>
</evidence>
<keyword evidence="8" id="KW-0811">Translocation</keyword>
<evidence type="ECO:0000256" key="2">
    <source>
        <dbReference type="ARBA" id="ARBA00006103"/>
    </source>
</evidence>
<evidence type="ECO:0000256" key="4">
    <source>
        <dbReference type="ARBA" id="ARBA00022692"/>
    </source>
</evidence>
<dbReference type="PANTHER" id="PTHR13509">
    <property type="entry name" value="SEC61 SUBUNIT BETA"/>
    <property type="match status" value="1"/>
</dbReference>
<comment type="similarity">
    <text evidence="2">Belongs to the SEC61-beta family.</text>
</comment>
<feature type="region of interest" description="Disordered" evidence="10">
    <location>
        <begin position="62"/>
        <end position="190"/>
    </location>
</feature>
<dbReference type="InterPro" id="IPR016482">
    <property type="entry name" value="SecG/Sec61-beta/Sbh"/>
</dbReference>
<feature type="compositionally biased region" description="Polar residues" evidence="10">
    <location>
        <begin position="1"/>
        <end position="10"/>
    </location>
</feature>
<gene>
    <name evidence="12" type="ORF">MYCFIDRAFT_187109</name>
</gene>
<evidence type="ECO:0000256" key="6">
    <source>
        <dbReference type="ARBA" id="ARBA00022927"/>
    </source>
</evidence>